<dbReference type="PANTHER" id="PTHR43685">
    <property type="entry name" value="GLYCOSYLTRANSFERASE"/>
    <property type="match status" value="1"/>
</dbReference>
<proteinExistence type="predicted"/>
<sequence>MKISIVITTYNLEKIIEESVLSFINQSLPREEYELIVVDDGSTDTTPSMLDNLSKTHNFTVIHQENSGVSHARNVGASHAAHEVILFSQGDICVDYNALKIHYNFHDAHPPKEYALVGYITWHHNLVITPFMRWLENGGPQFDFNRLTSGQKADYLAFYTPHVSLKRSLFIESGGFDESFVIHQGMTAYEDTELAWRLHKLGMKLFYDENAIAYHYHAKTLESVTKRRFYEGQMSKRLYDLHTTFSFAGSLTNKSQGISSNSLFSDKQKTFISSLIINTFTIKPLEFIAKYAQTRFSMPLLFKLVCRYYYNKGMQP</sequence>
<evidence type="ECO:0000313" key="2">
    <source>
        <dbReference type="EMBL" id="PIP56158.1"/>
    </source>
</evidence>
<dbReference type="Pfam" id="PF00535">
    <property type="entry name" value="Glycos_transf_2"/>
    <property type="match status" value="1"/>
</dbReference>
<comment type="caution">
    <text evidence="2">The sequence shown here is derived from an EMBL/GenBank/DDBJ whole genome shotgun (WGS) entry which is preliminary data.</text>
</comment>
<dbReference type="InterPro" id="IPR029044">
    <property type="entry name" value="Nucleotide-diphossugar_trans"/>
</dbReference>
<name>A0A2H0BGN9_UNCKA</name>
<dbReference type="EMBL" id="PCSU01000077">
    <property type="protein sequence ID" value="PIP56158.1"/>
    <property type="molecule type" value="Genomic_DNA"/>
</dbReference>
<accession>A0A2H0BGN9</accession>
<dbReference type="PANTHER" id="PTHR43685:SF3">
    <property type="entry name" value="SLR2126 PROTEIN"/>
    <property type="match status" value="1"/>
</dbReference>
<dbReference type="AlphaFoldDB" id="A0A2H0BGN9"/>
<feature type="domain" description="Glycosyltransferase 2-like" evidence="1">
    <location>
        <begin position="4"/>
        <end position="111"/>
    </location>
</feature>
<reference evidence="2 3" key="1">
    <citation type="submission" date="2017-09" db="EMBL/GenBank/DDBJ databases">
        <title>Depth-based differentiation of microbial function through sediment-hosted aquifers and enrichment of novel symbionts in the deep terrestrial subsurface.</title>
        <authorList>
            <person name="Probst A.J."/>
            <person name="Ladd B."/>
            <person name="Jarett J.K."/>
            <person name="Geller-Mcgrath D.E."/>
            <person name="Sieber C.M."/>
            <person name="Emerson J.B."/>
            <person name="Anantharaman K."/>
            <person name="Thomas B.C."/>
            <person name="Malmstrom R."/>
            <person name="Stieglmeier M."/>
            <person name="Klingl A."/>
            <person name="Woyke T."/>
            <person name="Ryan C.M."/>
            <person name="Banfield J.F."/>
        </authorList>
    </citation>
    <scope>NUCLEOTIDE SEQUENCE [LARGE SCALE GENOMIC DNA]</scope>
    <source>
        <strain evidence="2">CG22_combo_CG10-13_8_21_14_all_39_12</strain>
    </source>
</reference>
<dbReference type="Gene3D" id="3.90.550.10">
    <property type="entry name" value="Spore Coat Polysaccharide Biosynthesis Protein SpsA, Chain A"/>
    <property type="match status" value="1"/>
</dbReference>
<dbReference type="InterPro" id="IPR001173">
    <property type="entry name" value="Glyco_trans_2-like"/>
</dbReference>
<organism evidence="2 3">
    <name type="scientific">candidate division WWE3 bacterium CG22_combo_CG10-13_8_21_14_all_39_12</name>
    <dbReference type="NCBI Taxonomy" id="1975094"/>
    <lineage>
        <taxon>Bacteria</taxon>
        <taxon>Katanobacteria</taxon>
    </lineage>
</organism>
<evidence type="ECO:0000259" key="1">
    <source>
        <dbReference type="Pfam" id="PF00535"/>
    </source>
</evidence>
<dbReference type="Proteomes" id="UP000228495">
    <property type="component" value="Unassembled WGS sequence"/>
</dbReference>
<protein>
    <recommendedName>
        <fullName evidence="1">Glycosyltransferase 2-like domain-containing protein</fullName>
    </recommendedName>
</protein>
<gene>
    <name evidence="2" type="ORF">COX05_04470</name>
</gene>
<evidence type="ECO:0000313" key="3">
    <source>
        <dbReference type="Proteomes" id="UP000228495"/>
    </source>
</evidence>
<dbReference type="InterPro" id="IPR050834">
    <property type="entry name" value="Glycosyltransf_2"/>
</dbReference>
<dbReference type="SUPFAM" id="SSF53448">
    <property type="entry name" value="Nucleotide-diphospho-sugar transferases"/>
    <property type="match status" value="1"/>
</dbReference>